<reference evidence="2 3" key="1">
    <citation type="journal article" date="2023" name="Plants (Basel)">
        <title>Bridging the Gap: Combining Genomics and Transcriptomics Approaches to Understand Stylosanthes scabra, an Orphan Legume from the Brazilian Caatinga.</title>
        <authorList>
            <person name="Ferreira-Neto J.R.C."/>
            <person name="da Silva M.D."/>
            <person name="Binneck E."/>
            <person name="de Melo N.F."/>
            <person name="da Silva R.H."/>
            <person name="de Melo A.L.T.M."/>
            <person name="Pandolfi V."/>
            <person name="Bustamante F.O."/>
            <person name="Brasileiro-Vidal A.C."/>
            <person name="Benko-Iseppon A.M."/>
        </authorList>
    </citation>
    <scope>NUCLEOTIDE SEQUENCE [LARGE SCALE GENOMIC DNA]</scope>
    <source>
        <tissue evidence="2">Leaves</tissue>
    </source>
</reference>
<comment type="caution">
    <text evidence="2">The sequence shown here is derived from an EMBL/GenBank/DDBJ whole genome shotgun (WGS) entry which is preliminary data.</text>
</comment>
<feature type="compositionally biased region" description="Basic residues" evidence="1">
    <location>
        <begin position="375"/>
        <end position="386"/>
    </location>
</feature>
<sequence length="386" mass="43134">MNLDEWQGPGEVECMDVGPYRWLITFSSTKIRDEAMECQLFHSLFDEIRSHWNVFWSLSRSVWIEVMRMPIPLWCRENFEKIAKLWGKPSSSEEFLSPSLVVEMTVENEQILTNSNRHNLKLQNVEVSLINAIIDCIWNIVQLNNNEEVSGGVELAVSRLGVSNGPARPAQPILAVWKLNLAPPNGGGPARWSSVHLTPLLAAHVKKVKRVHLTLARFLLVSGPTRRIESATSPAIATVLPILTPPGVIVNEVGSAGPCVGTVEENSQNGETLYRINLDAFTGNHDCSDARMWYDEYTTNGDLRGLLKNGESVLSKESESAEEENAIEAFEAKKLCERGGLFFYCSEEEEVLARLADRKVEGKKRAYLGQGSRSRQGKLRTSKGER</sequence>
<evidence type="ECO:0000313" key="3">
    <source>
        <dbReference type="Proteomes" id="UP001341840"/>
    </source>
</evidence>
<dbReference type="Proteomes" id="UP001341840">
    <property type="component" value="Unassembled WGS sequence"/>
</dbReference>
<keyword evidence="3" id="KW-1185">Reference proteome</keyword>
<gene>
    <name evidence="2" type="ORF">PIB30_020324</name>
</gene>
<accession>A0ABU6X6N5</accession>
<evidence type="ECO:0000256" key="1">
    <source>
        <dbReference type="SAM" id="MobiDB-lite"/>
    </source>
</evidence>
<proteinExistence type="predicted"/>
<name>A0ABU6X6N5_9FABA</name>
<feature type="region of interest" description="Disordered" evidence="1">
    <location>
        <begin position="366"/>
        <end position="386"/>
    </location>
</feature>
<dbReference type="EMBL" id="JASCZI010211513">
    <property type="protein sequence ID" value="MED6193522.1"/>
    <property type="molecule type" value="Genomic_DNA"/>
</dbReference>
<protein>
    <recommendedName>
        <fullName evidence="4">DUF4283 domain-containing protein</fullName>
    </recommendedName>
</protein>
<evidence type="ECO:0008006" key="4">
    <source>
        <dbReference type="Google" id="ProtNLM"/>
    </source>
</evidence>
<evidence type="ECO:0000313" key="2">
    <source>
        <dbReference type="EMBL" id="MED6193522.1"/>
    </source>
</evidence>
<organism evidence="2 3">
    <name type="scientific">Stylosanthes scabra</name>
    <dbReference type="NCBI Taxonomy" id="79078"/>
    <lineage>
        <taxon>Eukaryota</taxon>
        <taxon>Viridiplantae</taxon>
        <taxon>Streptophyta</taxon>
        <taxon>Embryophyta</taxon>
        <taxon>Tracheophyta</taxon>
        <taxon>Spermatophyta</taxon>
        <taxon>Magnoliopsida</taxon>
        <taxon>eudicotyledons</taxon>
        <taxon>Gunneridae</taxon>
        <taxon>Pentapetalae</taxon>
        <taxon>rosids</taxon>
        <taxon>fabids</taxon>
        <taxon>Fabales</taxon>
        <taxon>Fabaceae</taxon>
        <taxon>Papilionoideae</taxon>
        <taxon>50 kb inversion clade</taxon>
        <taxon>dalbergioids sensu lato</taxon>
        <taxon>Dalbergieae</taxon>
        <taxon>Pterocarpus clade</taxon>
        <taxon>Stylosanthes</taxon>
    </lineage>
</organism>